<proteinExistence type="predicted"/>
<evidence type="ECO:0000256" key="4">
    <source>
        <dbReference type="SAM" id="MobiDB-lite"/>
    </source>
</evidence>
<accession>A0A7K0G604</accession>
<dbReference type="GO" id="GO:0016887">
    <property type="term" value="F:ATP hydrolysis activity"/>
    <property type="evidence" value="ECO:0007669"/>
    <property type="project" value="InterPro"/>
</dbReference>
<keyword evidence="1" id="KW-0813">Transport</keyword>
<evidence type="ECO:0000313" key="7">
    <source>
        <dbReference type="Proteomes" id="UP000470010"/>
    </source>
</evidence>
<dbReference type="Gene3D" id="3.40.50.300">
    <property type="entry name" value="P-loop containing nucleotide triphosphate hydrolases"/>
    <property type="match status" value="1"/>
</dbReference>
<dbReference type="PANTHER" id="PTHR42939">
    <property type="entry name" value="ABC TRANSPORTER ATP-BINDING PROTEIN ALBC-RELATED"/>
    <property type="match status" value="1"/>
</dbReference>
<dbReference type="Proteomes" id="UP000470010">
    <property type="component" value="Unassembled WGS sequence"/>
</dbReference>
<evidence type="ECO:0000259" key="5">
    <source>
        <dbReference type="PROSITE" id="PS50893"/>
    </source>
</evidence>
<protein>
    <submittedName>
        <fullName evidence="6">ATP-binding cassette domain-containing protein</fullName>
    </submittedName>
</protein>
<dbReference type="InterPro" id="IPR017871">
    <property type="entry name" value="ABC_transporter-like_CS"/>
</dbReference>
<dbReference type="GO" id="GO:0005524">
    <property type="term" value="F:ATP binding"/>
    <property type="evidence" value="ECO:0007669"/>
    <property type="project" value="UniProtKB-KW"/>
</dbReference>
<feature type="region of interest" description="Disordered" evidence="4">
    <location>
        <begin position="246"/>
        <end position="275"/>
    </location>
</feature>
<dbReference type="EMBL" id="VTFZ01000001">
    <property type="protein sequence ID" value="MRX79243.1"/>
    <property type="molecule type" value="Genomic_DNA"/>
</dbReference>
<dbReference type="InterPro" id="IPR003593">
    <property type="entry name" value="AAA+_ATPase"/>
</dbReference>
<dbReference type="SMART" id="SM00382">
    <property type="entry name" value="AAA"/>
    <property type="match status" value="1"/>
</dbReference>
<dbReference type="RefSeq" id="WP_144687290.1">
    <property type="nucleotide sequence ID" value="NZ_VLLQ01000001.1"/>
</dbReference>
<keyword evidence="3 6" id="KW-0067">ATP-binding</keyword>
<organism evidence="6 7">
    <name type="scientific">Enorma shizhengliae</name>
    <dbReference type="NCBI Taxonomy" id="2606615"/>
    <lineage>
        <taxon>Bacteria</taxon>
        <taxon>Bacillati</taxon>
        <taxon>Actinomycetota</taxon>
        <taxon>Coriobacteriia</taxon>
        <taxon>Coriobacteriales</taxon>
        <taxon>Coriobacteriaceae</taxon>
        <taxon>Enorma</taxon>
    </lineage>
</organism>
<dbReference type="CDD" id="cd03230">
    <property type="entry name" value="ABC_DR_subfamily_A"/>
    <property type="match status" value="1"/>
</dbReference>
<name>A0A7K0G604_9ACTN</name>
<evidence type="ECO:0000256" key="2">
    <source>
        <dbReference type="ARBA" id="ARBA00022741"/>
    </source>
</evidence>
<feature type="domain" description="ABC transporter" evidence="5">
    <location>
        <begin position="12"/>
        <end position="242"/>
    </location>
</feature>
<dbReference type="PROSITE" id="PS50893">
    <property type="entry name" value="ABC_TRANSPORTER_2"/>
    <property type="match status" value="1"/>
</dbReference>
<gene>
    <name evidence="6" type="ORF">GJE22_01250</name>
</gene>
<dbReference type="PROSITE" id="PS00211">
    <property type="entry name" value="ABC_TRANSPORTER_1"/>
    <property type="match status" value="1"/>
</dbReference>
<sequence>MTIQNAPEAPILAIDHYQKRYGETVAVRDISLAVEPGDIYGFIGHNGAGKTTLIRSIVGVQGIDGGSIRVCGIDVARDPVAAKRLIAYVPDNPDVYEFMTGIQYLTYLADIFQVPADVRTERITELAERLELMGALGDAVGSYSHGMRQKLVLIGALLHEPRLLVLDEPFVGLDPVASHELKLMLGELASRGSAVFFSSHVLEVVEKLCNKVAIIRGGELLAAGPTEQVRGDESLEAVFLDLVEDPEHPSNDGQAAHPTTGNARSNGRSHLKGMK</sequence>
<evidence type="ECO:0000313" key="6">
    <source>
        <dbReference type="EMBL" id="MRX79243.1"/>
    </source>
</evidence>
<dbReference type="InterPro" id="IPR051782">
    <property type="entry name" value="ABC_Transporter_VariousFunc"/>
</dbReference>
<dbReference type="AlphaFoldDB" id="A0A7K0G604"/>
<evidence type="ECO:0000256" key="3">
    <source>
        <dbReference type="ARBA" id="ARBA00022840"/>
    </source>
</evidence>
<keyword evidence="7" id="KW-1185">Reference proteome</keyword>
<feature type="compositionally biased region" description="Polar residues" evidence="4">
    <location>
        <begin position="251"/>
        <end position="266"/>
    </location>
</feature>
<dbReference type="InterPro" id="IPR027417">
    <property type="entry name" value="P-loop_NTPase"/>
</dbReference>
<dbReference type="Pfam" id="PF00005">
    <property type="entry name" value="ABC_tran"/>
    <property type="match status" value="1"/>
</dbReference>
<comment type="caution">
    <text evidence="6">The sequence shown here is derived from an EMBL/GenBank/DDBJ whole genome shotgun (WGS) entry which is preliminary data.</text>
</comment>
<dbReference type="PANTHER" id="PTHR42939:SF1">
    <property type="entry name" value="ABC TRANSPORTER ATP-BINDING PROTEIN ALBC-RELATED"/>
    <property type="match status" value="1"/>
</dbReference>
<dbReference type="InterPro" id="IPR003439">
    <property type="entry name" value="ABC_transporter-like_ATP-bd"/>
</dbReference>
<dbReference type="SUPFAM" id="SSF52540">
    <property type="entry name" value="P-loop containing nucleoside triphosphate hydrolases"/>
    <property type="match status" value="1"/>
</dbReference>
<evidence type="ECO:0000256" key="1">
    <source>
        <dbReference type="ARBA" id="ARBA00022448"/>
    </source>
</evidence>
<keyword evidence="2" id="KW-0547">Nucleotide-binding</keyword>
<reference evidence="7" key="1">
    <citation type="submission" date="2019-08" db="EMBL/GenBank/DDBJ databases">
        <title>Arthrobacter sp. nov., isolated from plateau pika and Tibetan wild ass.</title>
        <authorList>
            <person name="Ge Y."/>
        </authorList>
    </citation>
    <scope>NUCLEOTIDE SEQUENCE [LARGE SCALE GENOMIC DNA]</scope>
    <source>
        <strain evidence="7">HF-1365</strain>
    </source>
</reference>